<dbReference type="SMART" id="SM00855">
    <property type="entry name" value="PGAM"/>
    <property type="match status" value="1"/>
</dbReference>
<dbReference type="InterPro" id="IPR050275">
    <property type="entry name" value="PGM_Phosphatase"/>
</dbReference>
<sequence length="212" mass="24499">MLKIHFIRHGQTEWNIEKKLQGHLNSSLTEEGIEQTKILYEKIKHINFNKIYTSPQGRAVQTAKILRGEREIQIFKVEEFMEMGFGNVEGIEKERFKIKYPKPFMNLWTDAIKYDPSAFGGESFVEVKKRALKGLEKLIKENVSGNIMVVSHGMILKIIFGYVLGHGLDKFWVDPVPLNTSVTTVSYSKNIFKMEIFSNVDHLDNIEVVSYI</sequence>
<dbReference type="CDD" id="cd07067">
    <property type="entry name" value="HP_PGM_like"/>
    <property type="match status" value="1"/>
</dbReference>
<accession>A0A2P2IG40</accession>
<reference evidence="3" key="1">
    <citation type="journal article" date="2018" name="Biosci. Biotechnol. Biochem.">
        <title>Polysaccharide hydrolase of the hadal zone amphipods Hirondellea gigas.</title>
        <authorList>
            <person name="Kobayashi H."/>
            <person name="Nagahama T."/>
            <person name="Arai W."/>
            <person name="Sasagawa Y."/>
            <person name="Umeda M."/>
            <person name="Hayashi T."/>
            <person name="Nikaido I."/>
            <person name="Watanabe H."/>
            <person name="Oguri K."/>
            <person name="Kitazato H."/>
            <person name="Fujioka K."/>
            <person name="Kido Y."/>
            <person name="Takami H."/>
        </authorList>
    </citation>
    <scope>NUCLEOTIDE SEQUENCE</scope>
    <source>
        <tissue evidence="3">Whole body</tissue>
    </source>
</reference>
<proteinExistence type="evidence at transcript level"/>
<dbReference type="Pfam" id="PF00300">
    <property type="entry name" value="His_Phos_1"/>
    <property type="match status" value="1"/>
</dbReference>
<evidence type="ECO:0000256" key="2">
    <source>
        <dbReference type="PIRSR" id="PIRSR613078-2"/>
    </source>
</evidence>
<organism evidence="3">
    <name type="scientific">Hirondellea gigas</name>
    <dbReference type="NCBI Taxonomy" id="1518452"/>
    <lineage>
        <taxon>Eukaryota</taxon>
        <taxon>Metazoa</taxon>
        <taxon>Ecdysozoa</taxon>
        <taxon>Arthropoda</taxon>
        <taxon>Crustacea</taxon>
        <taxon>Multicrustacea</taxon>
        <taxon>Malacostraca</taxon>
        <taxon>Eumalacostraca</taxon>
        <taxon>Peracarida</taxon>
        <taxon>Amphipoda</taxon>
        <taxon>Amphilochidea</taxon>
        <taxon>Lysianassida</taxon>
        <taxon>Lysianassidira</taxon>
        <taxon>Lysianassoidea</taxon>
        <taxon>Lysianassidae</taxon>
        <taxon>Hirondellea</taxon>
    </lineage>
</organism>
<evidence type="ECO:0000256" key="1">
    <source>
        <dbReference type="PIRSR" id="PIRSR613078-1"/>
    </source>
</evidence>
<dbReference type="GO" id="GO:0016791">
    <property type="term" value="F:phosphatase activity"/>
    <property type="evidence" value="ECO:0007669"/>
    <property type="project" value="TreeGrafter"/>
</dbReference>
<feature type="binding site" evidence="2">
    <location>
        <position position="58"/>
    </location>
    <ligand>
        <name>substrate</name>
    </ligand>
</feature>
<feature type="active site" description="Proton donor/acceptor" evidence="1">
    <location>
        <position position="82"/>
    </location>
</feature>
<feature type="binding site" evidence="2">
    <location>
        <position position="93"/>
    </location>
    <ligand>
        <name>substrate</name>
    </ligand>
</feature>
<dbReference type="EMBL" id="IACF01007347">
    <property type="protein sequence ID" value="LAB72930.1"/>
    <property type="molecule type" value="mRNA"/>
</dbReference>
<dbReference type="SUPFAM" id="SSF53254">
    <property type="entry name" value="Phosphoglycerate mutase-like"/>
    <property type="match status" value="1"/>
</dbReference>
<dbReference type="PANTHER" id="PTHR48100:SF1">
    <property type="entry name" value="HISTIDINE PHOSPHATASE FAMILY PROTEIN-RELATED"/>
    <property type="match status" value="1"/>
</dbReference>
<dbReference type="AlphaFoldDB" id="A0A2P2IG40"/>
<dbReference type="InterPro" id="IPR013078">
    <property type="entry name" value="His_Pase_superF_clade-1"/>
</dbReference>
<name>A0A2P2IG40_9CRUS</name>
<feature type="binding site" evidence="2">
    <location>
        <begin position="8"/>
        <end position="15"/>
    </location>
    <ligand>
        <name>substrate</name>
    </ligand>
</feature>
<protein>
    <submittedName>
        <fullName evidence="3">Histidine phosphatase family protein</fullName>
    </submittedName>
</protein>
<dbReference type="GO" id="GO:0005737">
    <property type="term" value="C:cytoplasm"/>
    <property type="evidence" value="ECO:0007669"/>
    <property type="project" value="TreeGrafter"/>
</dbReference>
<dbReference type="InterPro" id="IPR029033">
    <property type="entry name" value="His_PPase_superfam"/>
</dbReference>
<dbReference type="PIRSF" id="PIRSF000709">
    <property type="entry name" value="6PFK_2-Ptase"/>
    <property type="match status" value="1"/>
</dbReference>
<dbReference type="Gene3D" id="3.40.50.1240">
    <property type="entry name" value="Phosphoglycerate mutase-like"/>
    <property type="match status" value="1"/>
</dbReference>
<dbReference type="PANTHER" id="PTHR48100">
    <property type="entry name" value="BROAD-SPECIFICITY PHOSPHATASE YOR283W-RELATED"/>
    <property type="match status" value="1"/>
</dbReference>
<evidence type="ECO:0000313" key="3">
    <source>
        <dbReference type="EMBL" id="LAB72930.1"/>
    </source>
</evidence>
<feature type="active site" description="Tele-phosphohistidine intermediate" evidence="1">
    <location>
        <position position="9"/>
    </location>
</feature>